<feature type="compositionally biased region" description="Pro residues" evidence="1">
    <location>
        <begin position="1"/>
        <end position="10"/>
    </location>
</feature>
<evidence type="ECO:0000256" key="1">
    <source>
        <dbReference type="SAM" id="MobiDB-lite"/>
    </source>
</evidence>
<organism evidence="2 3">
    <name type="scientific">Penicillium solitum</name>
    <dbReference type="NCBI Taxonomy" id="60172"/>
    <lineage>
        <taxon>Eukaryota</taxon>
        <taxon>Fungi</taxon>
        <taxon>Dikarya</taxon>
        <taxon>Ascomycota</taxon>
        <taxon>Pezizomycotina</taxon>
        <taxon>Eurotiomycetes</taxon>
        <taxon>Eurotiomycetidae</taxon>
        <taxon>Eurotiales</taxon>
        <taxon>Aspergillaceae</taxon>
        <taxon>Penicillium</taxon>
    </lineage>
</organism>
<keyword evidence="3" id="KW-1185">Reference proteome</keyword>
<feature type="compositionally biased region" description="Low complexity" evidence="1">
    <location>
        <begin position="127"/>
        <end position="136"/>
    </location>
</feature>
<accession>A0A1V6RJ22</accession>
<sequence>METEGPPSPGETPNKKKRNPSFRRALRKQGIDVPPVVPRTRDPALPPKRKRSYRKPGRKRAIKRKKTEAEAAAAAAAGETNGTSTANPPVAPTTDSHSESPIVVSSSSSSSPSPSPSPTPDVLLDFSSSPASASPPGATPSPPNAPAEHSQSAPEENNADNVVWDPVDPLGLFDELGGPLDWLSEGLFD</sequence>
<evidence type="ECO:0000313" key="3">
    <source>
        <dbReference type="Proteomes" id="UP000191612"/>
    </source>
</evidence>
<gene>
    <name evidence="2" type="ORF">PENSOL_c003G05368</name>
</gene>
<name>A0A1V6RJ22_9EURO</name>
<protein>
    <submittedName>
        <fullName evidence="2">Uncharacterized protein</fullName>
    </submittedName>
</protein>
<comment type="caution">
    <text evidence="2">The sequence shown here is derived from an EMBL/GenBank/DDBJ whole genome shotgun (WGS) entry which is preliminary data.</text>
</comment>
<feature type="region of interest" description="Disordered" evidence="1">
    <location>
        <begin position="1"/>
        <end position="166"/>
    </location>
</feature>
<dbReference type="Proteomes" id="UP000191612">
    <property type="component" value="Unassembled WGS sequence"/>
</dbReference>
<proteinExistence type="predicted"/>
<feature type="compositionally biased region" description="Low complexity" evidence="1">
    <location>
        <begin position="99"/>
        <end position="112"/>
    </location>
</feature>
<feature type="compositionally biased region" description="Basic residues" evidence="1">
    <location>
        <begin position="15"/>
        <end position="27"/>
    </location>
</feature>
<feature type="compositionally biased region" description="Low complexity" evidence="1">
    <location>
        <begin position="70"/>
        <end position="87"/>
    </location>
</feature>
<feature type="compositionally biased region" description="Basic residues" evidence="1">
    <location>
        <begin position="47"/>
        <end position="66"/>
    </location>
</feature>
<evidence type="ECO:0000313" key="2">
    <source>
        <dbReference type="EMBL" id="OQE01831.1"/>
    </source>
</evidence>
<dbReference type="EMBL" id="MDYO01000003">
    <property type="protein sequence ID" value="OQE01831.1"/>
    <property type="molecule type" value="Genomic_DNA"/>
</dbReference>
<reference evidence="3" key="1">
    <citation type="journal article" date="2017" name="Nat. Microbiol.">
        <title>Global analysis of biosynthetic gene clusters reveals vast potential of secondary metabolite production in Penicillium species.</title>
        <authorList>
            <person name="Nielsen J.C."/>
            <person name="Grijseels S."/>
            <person name="Prigent S."/>
            <person name="Ji B."/>
            <person name="Dainat J."/>
            <person name="Nielsen K.F."/>
            <person name="Frisvad J.C."/>
            <person name="Workman M."/>
            <person name="Nielsen J."/>
        </authorList>
    </citation>
    <scope>NUCLEOTIDE SEQUENCE [LARGE SCALE GENOMIC DNA]</scope>
    <source>
        <strain evidence="3">IBT 29525</strain>
    </source>
</reference>
<dbReference type="AlphaFoldDB" id="A0A1V6RJ22"/>